<protein>
    <recommendedName>
        <fullName evidence="3">Reverse transcriptase zinc-binding domain-containing protein</fullName>
    </recommendedName>
</protein>
<accession>A0A8T0SBD7</accession>
<feature type="non-terminal residue" evidence="1">
    <location>
        <position position="1"/>
    </location>
</feature>
<dbReference type="PANTHER" id="PTHR47074">
    <property type="entry name" value="BNAC02G40300D PROTEIN"/>
    <property type="match status" value="1"/>
</dbReference>
<dbReference type="Proteomes" id="UP000823388">
    <property type="component" value="Chromosome 5K"/>
</dbReference>
<gene>
    <name evidence="1" type="ORF">PVAP13_5KG084861</name>
</gene>
<evidence type="ECO:0008006" key="3">
    <source>
        <dbReference type="Google" id="ProtNLM"/>
    </source>
</evidence>
<proteinExistence type="predicted"/>
<dbReference type="AlphaFoldDB" id="A0A8T0SBD7"/>
<name>A0A8T0SBD7_PANVG</name>
<reference evidence="1" key="1">
    <citation type="submission" date="2020-05" db="EMBL/GenBank/DDBJ databases">
        <title>WGS assembly of Panicum virgatum.</title>
        <authorList>
            <person name="Lovell J.T."/>
            <person name="Jenkins J."/>
            <person name="Shu S."/>
            <person name="Juenger T.E."/>
            <person name="Schmutz J."/>
        </authorList>
    </citation>
    <scope>NUCLEOTIDE SEQUENCE</scope>
    <source>
        <strain evidence="1">AP13</strain>
    </source>
</reference>
<dbReference type="EMBL" id="CM029045">
    <property type="protein sequence ID" value="KAG2595550.1"/>
    <property type="molecule type" value="Genomic_DNA"/>
</dbReference>
<comment type="caution">
    <text evidence="1">The sequence shown here is derived from an EMBL/GenBank/DDBJ whole genome shotgun (WGS) entry which is preliminary data.</text>
</comment>
<sequence length="190" mass="21915">LRKRNIPAYDLCCHCGRDETTEHAFLTCQYVAESWRELKKRCGLKKLLKPFVSPRQWIFDVLAGCTDREATIFVIFLWHIWEARNAVRNGEREVHPHCLVEKILAYVDMVLLHMYDPVVPNRCDSVKPKLWDPPSEGWVMVNVDAAIFQKANRMGLGIVVRDHTVEVLAACRQCIDMITDPELAEAIAVR</sequence>
<dbReference type="PANTHER" id="PTHR47074:SF73">
    <property type="entry name" value="OS04G0448401 PROTEIN"/>
    <property type="match status" value="1"/>
</dbReference>
<organism evidence="1 2">
    <name type="scientific">Panicum virgatum</name>
    <name type="common">Blackwell switchgrass</name>
    <dbReference type="NCBI Taxonomy" id="38727"/>
    <lineage>
        <taxon>Eukaryota</taxon>
        <taxon>Viridiplantae</taxon>
        <taxon>Streptophyta</taxon>
        <taxon>Embryophyta</taxon>
        <taxon>Tracheophyta</taxon>
        <taxon>Spermatophyta</taxon>
        <taxon>Magnoliopsida</taxon>
        <taxon>Liliopsida</taxon>
        <taxon>Poales</taxon>
        <taxon>Poaceae</taxon>
        <taxon>PACMAD clade</taxon>
        <taxon>Panicoideae</taxon>
        <taxon>Panicodae</taxon>
        <taxon>Paniceae</taxon>
        <taxon>Panicinae</taxon>
        <taxon>Panicum</taxon>
        <taxon>Panicum sect. Hiantes</taxon>
    </lineage>
</organism>
<evidence type="ECO:0000313" key="2">
    <source>
        <dbReference type="Proteomes" id="UP000823388"/>
    </source>
</evidence>
<dbReference type="InterPro" id="IPR052929">
    <property type="entry name" value="RNase_H-like_EbsB-rel"/>
</dbReference>
<evidence type="ECO:0000313" key="1">
    <source>
        <dbReference type="EMBL" id="KAG2595550.1"/>
    </source>
</evidence>
<keyword evidence="2" id="KW-1185">Reference proteome</keyword>